<evidence type="ECO:0000256" key="6">
    <source>
        <dbReference type="ARBA" id="ARBA00022840"/>
    </source>
</evidence>
<dbReference type="Pfam" id="PF21799">
    <property type="entry name" value="MurD-like_N"/>
    <property type="match status" value="1"/>
</dbReference>
<proteinExistence type="inferred from homology"/>
<dbReference type="InterPro" id="IPR036565">
    <property type="entry name" value="Mur-like_cat_sf"/>
</dbReference>
<evidence type="ECO:0000256" key="4">
    <source>
        <dbReference type="ARBA" id="ARBA00022598"/>
    </source>
</evidence>
<dbReference type="GO" id="GO:0071555">
    <property type="term" value="P:cell wall organization"/>
    <property type="evidence" value="ECO:0007669"/>
    <property type="project" value="UniProtKB-KW"/>
</dbReference>
<reference evidence="11 12" key="1">
    <citation type="submission" date="2016-11" db="EMBL/GenBank/DDBJ databases">
        <title>Mixed transmission modes and dynamic genome evolution in an obligate animal-bacterial symbiosis.</title>
        <authorList>
            <person name="Russell S.L."/>
            <person name="Corbett-Detig R.B."/>
            <person name="Cavanaugh C.M."/>
        </authorList>
    </citation>
    <scope>NUCLEOTIDE SEQUENCE [LARGE SCALE GENOMIC DNA]</scope>
    <source>
        <strain evidence="11">Sveles-Q1</strain>
    </source>
</reference>
<keyword evidence="7 8" id="KW-0132">Cell division</keyword>
<dbReference type="GO" id="GO:0009252">
    <property type="term" value="P:peptidoglycan biosynthetic process"/>
    <property type="evidence" value="ECO:0007669"/>
    <property type="project" value="UniProtKB-UniRule"/>
</dbReference>
<dbReference type="SUPFAM" id="SSF53623">
    <property type="entry name" value="MurD-like peptide ligases, catalytic domain"/>
    <property type="match status" value="1"/>
</dbReference>
<evidence type="ECO:0000256" key="5">
    <source>
        <dbReference type="ARBA" id="ARBA00022741"/>
    </source>
</evidence>
<keyword evidence="7 8" id="KW-0961">Cell wall biogenesis/degradation</keyword>
<comment type="catalytic activity">
    <reaction evidence="7 8">
        <text>UDP-N-acetyl-alpha-D-muramoyl-L-alanine + D-glutamate + ATP = UDP-N-acetyl-alpha-D-muramoyl-L-alanyl-D-glutamate + ADP + phosphate + H(+)</text>
        <dbReference type="Rhea" id="RHEA:16429"/>
        <dbReference type="ChEBI" id="CHEBI:15378"/>
        <dbReference type="ChEBI" id="CHEBI:29986"/>
        <dbReference type="ChEBI" id="CHEBI:30616"/>
        <dbReference type="ChEBI" id="CHEBI:43474"/>
        <dbReference type="ChEBI" id="CHEBI:83898"/>
        <dbReference type="ChEBI" id="CHEBI:83900"/>
        <dbReference type="ChEBI" id="CHEBI:456216"/>
        <dbReference type="EC" id="6.3.2.9"/>
    </reaction>
</comment>
<dbReference type="Gene3D" id="3.40.1190.10">
    <property type="entry name" value="Mur-like, catalytic domain"/>
    <property type="match status" value="1"/>
</dbReference>
<evidence type="ECO:0000313" key="12">
    <source>
        <dbReference type="Proteomes" id="UP000191110"/>
    </source>
</evidence>
<dbReference type="HAMAP" id="MF_00639">
    <property type="entry name" value="MurD"/>
    <property type="match status" value="1"/>
</dbReference>
<dbReference type="Proteomes" id="UP000191110">
    <property type="component" value="Unassembled WGS sequence"/>
</dbReference>
<dbReference type="InterPro" id="IPR005762">
    <property type="entry name" value="MurD"/>
</dbReference>
<dbReference type="Gene3D" id="3.90.190.20">
    <property type="entry name" value="Mur ligase, C-terminal domain"/>
    <property type="match status" value="1"/>
</dbReference>
<comment type="subcellular location">
    <subcellularLocation>
        <location evidence="1 7 8">Cytoplasm</location>
    </subcellularLocation>
</comment>
<comment type="function">
    <text evidence="7 8">Cell wall formation. Catalyzes the addition of glutamate to the nucleotide precursor UDP-N-acetylmuramoyl-L-alanine (UMA).</text>
</comment>
<dbReference type="GO" id="GO:0005524">
    <property type="term" value="F:ATP binding"/>
    <property type="evidence" value="ECO:0007669"/>
    <property type="project" value="UniProtKB-UniRule"/>
</dbReference>
<gene>
    <name evidence="7 11" type="primary">murD</name>
    <name evidence="11" type="ORF">BOW53_02310</name>
</gene>
<dbReference type="NCBIfam" id="TIGR01087">
    <property type="entry name" value="murD"/>
    <property type="match status" value="1"/>
</dbReference>
<dbReference type="OrthoDB" id="9809796at2"/>
<dbReference type="PANTHER" id="PTHR43692:SF1">
    <property type="entry name" value="UDP-N-ACETYLMURAMOYLALANINE--D-GLUTAMATE LIGASE"/>
    <property type="match status" value="1"/>
</dbReference>
<comment type="caution">
    <text evidence="11">The sequence shown here is derived from an EMBL/GenBank/DDBJ whole genome shotgun (WGS) entry which is preliminary data.</text>
</comment>
<keyword evidence="6 7" id="KW-0067">ATP-binding</keyword>
<dbReference type="SUPFAM" id="SSF51984">
    <property type="entry name" value="MurCD N-terminal domain"/>
    <property type="match status" value="1"/>
</dbReference>
<dbReference type="EMBL" id="MPRL01000005">
    <property type="protein sequence ID" value="OOZ41880.1"/>
    <property type="molecule type" value="Genomic_DNA"/>
</dbReference>
<keyword evidence="7 8" id="KW-0133">Cell shape</keyword>
<name>A0A1T2L9X7_9GAMM</name>
<dbReference type="EC" id="6.3.2.9" evidence="7 8"/>
<keyword evidence="3 7" id="KW-0963">Cytoplasm</keyword>
<evidence type="ECO:0000256" key="8">
    <source>
        <dbReference type="RuleBase" id="RU003664"/>
    </source>
</evidence>
<evidence type="ECO:0000256" key="7">
    <source>
        <dbReference type="HAMAP-Rule" id="MF_00639"/>
    </source>
</evidence>
<keyword evidence="12" id="KW-1185">Reference proteome</keyword>
<dbReference type="GO" id="GO:0005737">
    <property type="term" value="C:cytoplasm"/>
    <property type="evidence" value="ECO:0007669"/>
    <property type="project" value="UniProtKB-SubCell"/>
</dbReference>
<evidence type="ECO:0000256" key="1">
    <source>
        <dbReference type="ARBA" id="ARBA00004496"/>
    </source>
</evidence>
<dbReference type="Pfam" id="PF08245">
    <property type="entry name" value="Mur_ligase_M"/>
    <property type="match status" value="1"/>
</dbReference>
<organism evidence="11 12">
    <name type="scientific">Solemya pervernicosa gill symbiont</name>
    <dbReference type="NCBI Taxonomy" id="642797"/>
    <lineage>
        <taxon>Bacteria</taxon>
        <taxon>Pseudomonadati</taxon>
        <taxon>Pseudomonadota</taxon>
        <taxon>Gammaproteobacteria</taxon>
        <taxon>sulfur-oxidizing symbionts</taxon>
    </lineage>
</organism>
<dbReference type="GO" id="GO:0008764">
    <property type="term" value="F:UDP-N-acetylmuramoylalanine-D-glutamate ligase activity"/>
    <property type="evidence" value="ECO:0007669"/>
    <property type="project" value="UniProtKB-UniRule"/>
</dbReference>
<feature type="domain" description="Mur ligase C-terminal" evidence="9">
    <location>
        <begin position="308"/>
        <end position="420"/>
    </location>
</feature>
<evidence type="ECO:0000259" key="9">
    <source>
        <dbReference type="Pfam" id="PF02875"/>
    </source>
</evidence>
<dbReference type="PANTHER" id="PTHR43692">
    <property type="entry name" value="UDP-N-ACETYLMURAMOYLALANINE--D-GLUTAMATE LIGASE"/>
    <property type="match status" value="1"/>
</dbReference>
<dbReference type="UniPathway" id="UPA00219"/>
<protein>
    <recommendedName>
        <fullName evidence="7 8">UDP-N-acetylmuramoylalanine--D-glutamate ligase</fullName>
        <ecNumber evidence="7 8">6.3.2.9</ecNumber>
    </recommendedName>
    <alternativeName>
        <fullName evidence="7">D-glutamic acid-adding enzyme</fullName>
    </alternativeName>
    <alternativeName>
        <fullName evidence="7">UDP-N-acetylmuramoyl-L-alanyl-D-glutamate synthetase</fullName>
    </alternativeName>
</protein>
<dbReference type="InterPro" id="IPR036615">
    <property type="entry name" value="Mur_ligase_C_dom_sf"/>
</dbReference>
<evidence type="ECO:0000259" key="10">
    <source>
        <dbReference type="Pfam" id="PF08245"/>
    </source>
</evidence>
<keyword evidence="7 8" id="KW-0573">Peptidoglycan synthesis</keyword>
<dbReference type="Pfam" id="PF02875">
    <property type="entry name" value="Mur_ligase_C"/>
    <property type="match status" value="1"/>
</dbReference>
<comment type="similarity">
    <text evidence="7">Belongs to the MurCDEF family.</text>
</comment>
<dbReference type="GO" id="GO:0008360">
    <property type="term" value="P:regulation of cell shape"/>
    <property type="evidence" value="ECO:0007669"/>
    <property type="project" value="UniProtKB-KW"/>
</dbReference>
<dbReference type="AlphaFoldDB" id="A0A1T2L9X7"/>
<evidence type="ECO:0000256" key="3">
    <source>
        <dbReference type="ARBA" id="ARBA00022490"/>
    </source>
</evidence>
<keyword evidence="5 7" id="KW-0547">Nucleotide-binding</keyword>
<dbReference type="InterPro" id="IPR013221">
    <property type="entry name" value="Mur_ligase_cen"/>
</dbReference>
<keyword evidence="7 8" id="KW-0131">Cell cycle</keyword>
<feature type="binding site" evidence="7">
    <location>
        <begin position="115"/>
        <end position="121"/>
    </location>
    <ligand>
        <name>ATP</name>
        <dbReference type="ChEBI" id="CHEBI:30616"/>
    </ligand>
</feature>
<comment type="pathway">
    <text evidence="2 7 8">Cell wall biogenesis; peptidoglycan biosynthesis.</text>
</comment>
<dbReference type="GO" id="GO:0051301">
    <property type="term" value="P:cell division"/>
    <property type="evidence" value="ECO:0007669"/>
    <property type="project" value="UniProtKB-KW"/>
</dbReference>
<dbReference type="Gene3D" id="3.40.50.720">
    <property type="entry name" value="NAD(P)-binding Rossmann-like Domain"/>
    <property type="match status" value="1"/>
</dbReference>
<keyword evidence="4 7" id="KW-0436">Ligase</keyword>
<accession>A0A1T2L9X7</accession>
<dbReference type="SUPFAM" id="SSF53244">
    <property type="entry name" value="MurD-like peptide ligases, peptide-binding domain"/>
    <property type="match status" value="1"/>
</dbReference>
<dbReference type="InterPro" id="IPR004101">
    <property type="entry name" value="Mur_ligase_C"/>
</dbReference>
<evidence type="ECO:0000256" key="2">
    <source>
        <dbReference type="ARBA" id="ARBA00004752"/>
    </source>
</evidence>
<sequence length="445" mass="47245">MTTGHEERTLVVGLGKTGLSVARFLAARGESVAVTDSRETPPMLDELREQLPDVALFTGEFSEQLFATAERIIVSPGVDLRQLPLSEAMMRGAEVMGDIELFARYADAPVVAITGSNGKSTVTALVGAMVEAAGREVRLGGNYGTPALDLLQEQAPDLYVLELSSFQLETTNTLQCESAAVLNISADHMDRYNDLEAYISAKRRIFHNTAVCVVNCDDMAVTDMVRGEENVVCFTLKPPKSGEYGLLEAGGEQWLCYGDQRLMAAAELRMVGSHNCANVLAAMALGSAAGLALEPMVEAARHFTGLPHRCQWVAEAEGVRWFNDSKGTNVGATIAAIEGIAAPVVLIAGGEGKGADFAPLREALADKGRAVVLFGRDASLIESAVNGATDVVHAADLDEAVAKAAALAKSGDAVLFSPACASFDMFRNYEERGERFVEAVGRLLA</sequence>
<feature type="domain" description="Mur ligase central" evidence="10">
    <location>
        <begin position="113"/>
        <end position="285"/>
    </location>
</feature>
<evidence type="ECO:0000313" key="11">
    <source>
        <dbReference type="EMBL" id="OOZ41880.1"/>
    </source>
</evidence>